<accession>A0A6N7EM29</accession>
<name>A0A6N7EM29_9MICO</name>
<dbReference type="CDD" id="cd18139">
    <property type="entry name" value="HLD_clamp_RarA"/>
    <property type="match status" value="1"/>
</dbReference>
<protein>
    <submittedName>
        <fullName evidence="5">AAA family ATPase</fullName>
    </submittedName>
</protein>
<sequence>MDLFEAAGADDAGVPAVGHGAPLAVRMRPATLEEVLGQDHLLEAGSPLRRLVEPAEPGRRRIAPSSVVLWGPPGTGKTTLAYLVAHGSGRRFTELSAVTAGVKDVRAVIEDARRRLVTSGEETVLFIDEVHRFSKSQQDALLPSVENRWVTLVAATTENPSFSVISPLLSRSLLLTLRPLAEEHVRDLVARAVTDERGLGGALTLDEDAADHLVRLAGADARKALTILEAAAGSADAAGEDVITLGAVERAVDVAAVRYDRAGDQHYDVTSAFIKSMRGSDVDAALHYLARMIVAGEDPRFIARRIVIAAAEEVGMADPSALQTAVAAAQAVQLIGMPEGALVLSEAVVHVATAPKSNAAYKAIGAAMADVRAGKAGPVPVHLRDTHYAGAEGHGHGAGYVYAHDEPHAVAAQQYVPDDLVGARYYEPTGRGHERDITLRLEKIRQLLAGGR</sequence>
<dbReference type="GO" id="GO:0006261">
    <property type="term" value="P:DNA-templated DNA replication"/>
    <property type="evidence" value="ECO:0007669"/>
    <property type="project" value="TreeGrafter"/>
</dbReference>
<dbReference type="GO" id="GO:0016887">
    <property type="term" value="F:ATP hydrolysis activity"/>
    <property type="evidence" value="ECO:0007669"/>
    <property type="project" value="InterPro"/>
</dbReference>
<dbReference type="InterPro" id="IPR008921">
    <property type="entry name" value="DNA_pol3_clamp-load_cplx_C"/>
</dbReference>
<dbReference type="PANTHER" id="PTHR13779:SF7">
    <property type="entry name" value="ATPASE WRNIP1"/>
    <property type="match status" value="1"/>
</dbReference>
<dbReference type="Pfam" id="PF16193">
    <property type="entry name" value="AAA_assoc_2"/>
    <property type="match status" value="1"/>
</dbReference>
<dbReference type="Pfam" id="PF00004">
    <property type="entry name" value="AAA"/>
    <property type="match status" value="1"/>
</dbReference>
<evidence type="ECO:0000256" key="1">
    <source>
        <dbReference type="ARBA" id="ARBA00008959"/>
    </source>
</evidence>
<dbReference type="InterPro" id="IPR027417">
    <property type="entry name" value="P-loop_NTPase"/>
</dbReference>
<evidence type="ECO:0000313" key="6">
    <source>
        <dbReference type="Proteomes" id="UP000437709"/>
    </source>
</evidence>
<dbReference type="InterPro" id="IPR003593">
    <property type="entry name" value="AAA+_ATPase"/>
</dbReference>
<dbReference type="Proteomes" id="UP000437709">
    <property type="component" value="Unassembled WGS sequence"/>
</dbReference>
<dbReference type="GO" id="GO:0017116">
    <property type="term" value="F:single-stranded DNA helicase activity"/>
    <property type="evidence" value="ECO:0007669"/>
    <property type="project" value="TreeGrafter"/>
</dbReference>
<dbReference type="Gene3D" id="1.10.3710.10">
    <property type="entry name" value="DNA polymerase III clamp loader subunits, C-terminal domain"/>
    <property type="match status" value="1"/>
</dbReference>
<dbReference type="GO" id="GO:0000731">
    <property type="term" value="P:DNA synthesis involved in DNA repair"/>
    <property type="evidence" value="ECO:0007669"/>
    <property type="project" value="TreeGrafter"/>
</dbReference>
<feature type="domain" description="AAA+ ATPase" evidence="4">
    <location>
        <begin position="63"/>
        <end position="180"/>
    </location>
</feature>
<evidence type="ECO:0000313" key="5">
    <source>
        <dbReference type="EMBL" id="MPV39110.1"/>
    </source>
</evidence>
<dbReference type="InterPro" id="IPR051314">
    <property type="entry name" value="AAA_ATPase_RarA/MGS1/WRNIP1"/>
</dbReference>
<dbReference type="SMART" id="SM00382">
    <property type="entry name" value="AAA"/>
    <property type="match status" value="1"/>
</dbReference>
<dbReference type="PANTHER" id="PTHR13779">
    <property type="entry name" value="WERNER HELICASE-INTERACTING PROTEIN 1 FAMILY MEMBER"/>
    <property type="match status" value="1"/>
</dbReference>
<dbReference type="RefSeq" id="WP_152195394.1">
    <property type="nucleotide sequence ID" value="NZ_VUKD01000003.1"/>
</dbReference>
<dbReference type="GO" id="GO:0005524">
    <property type="term" value="F:ATP binding"/>
    <property type="evidence" value="ECO:0007669"/>
    <property type="project" value="UniProtKB-KW"/>
</dbReference>
<dbReference type="AlphaFoldDB" id="A0A6N7EM29"/>
<evidence type="ECO:0000259" key="4">
    <source>
        <dbReference type="SMART" id="SM00382"/>
    </source>
</evidence>
<dbReference type="GO" id="GO:0003677">
    <property type="term" value="F:DNA binding"/>
    <property type="evidence" value="ECO:0007669"/>
    <property type="project" value="InterPro"/>
</dbReference>
<dbReference type="EMBL" id="WHPC01000160">
    <property type="protein sequence ID" value="MPV39110.1"/>
    <property type="molecule type" value="Genomic_DNA"/>
</dbReference>
<dbReference type="Pfam" id="PF12002">
    <property type="entry name" value="MgsA_C"/>
    <property type="match status" value="1"/>
</dbReference>
<dbReference type="FunFam" id="3.40.50.300:FF:000345">
    <property type="entry name" value="AAA family ATPase"/>
    <property type="match status" value="1"/>
</dbReference>
<organism evidence="5 6">
    <name type="scientific">Georgenia subflava</name>
    <dbReference type="NCBI Taxonomy" id="1622177"/>
    <lineage>
        <taxon>Bacteria</taxon>
        <taxon>Bacillati</taxon>
        <taxon>Actinomycetota</taxon>
        <taxon>Actinomycetes</taxon>
        <taxon>Micrococcales</taxon>
        <taxon>Bogoriellaceae</taxon>
        <taxon>Georgenia</taxon>
    </lineage>
</organism>
<dbReference type="Gene3D" id="3.40.50.300">
    <property type="entry name" value="P-loop containing nucleotide triphosphate hydrolases"/>
    <property type="match status" value="1"/>
</dbReference>
<dbReference type="InterPro" id="IPR003959">
    <property type="entry name" value="ATPase_AAA_core"/>
</dbReference>
<comment type="caution">
    <text evidence="5">The sequence shown here is derived from an EMBL/GenBank/DDBJ whole genome shotgun (WGS) entry which is preliminary data.</text>
</comment>
<dbReference type="InterPro" id="IPR021886">
    <property type="entry name" value="MgsA_C"/>
</dbReference>
<dbReference type="Gene3D" id="1.10.8.60">
    <property type="match status" value="1"/>
</dbReference>
<comment type="similarity">
    <text evidence="1">Belongs to the AAA ATPase family. RarA/MGS1/WRNIP1 subfamily.</text>
</comment>
<keyword evidence="3" id="KW-0067">ATP-binding</keyword>
<dbReference type="GO" id="GO:0008047">
    <property type="term" value="F:enzyme activator activity"/>
    <property type="evidence" value="ECO:0007669"/>
    <property type="project" value="TreeGrafter"/>
</dbReference>
<proteinExistence type="inferred from homology"/>
<reference evidence="5 6" key="1">
    <citation type="submission" date="2019-10" db="EMBL/GenBank/DDBJ databases">
        <title>Georgenia wutianyii sp. nov. and Georgenia yuyongxinii sp. nov. isolated from plateau pika (Ochotona curzoniae) in the Qinghai-Tibet plateau of China.</title>
        <authorList>
            <person name="Tian Z."/>
        </authorList>
    </citation>
    <scope>NUCLEOTIDE SEQUENCE [LARGE SCALE GENOMIC DNA]</scope>
    <source>
        <strain evidence="5 6">JCM 19765</strain>
    </source>
</reference>
<dbReference type="Gene3D" id="1.20.272.10">
    <property type="match status" value="1"/>
</dbReference>
<dbReference type="CDD" id="cd00009">
    <property type="entry name" value="AAA"/>
    <property type="match status" value="1"/>
</dbReference>
<keyword evidence="6" id="KW-1185">Reference proteome</keyword>
<evidence type="ECO:0000256" key="3">
    <source>
        <dbReference type="ARBA" id="ARBA00022840"/>
    </source>
</evidence>
<dbReference type="FunFam" id="1.20.272.10:FF:000001">
    <property type="entry name" value="Putative AAA family ATPase"/>
    <property type="match status" value="1"/>
</dbReference>
<dbReference type="FunFam" id="1.10.3710.10:FF:000003">
    <property type="entry name" value="ATPase, AAA family protein"/>
    <property type="match status" value="1"/>
</dbReference>
<gene>
    <name evidence="5" type="ORF">GB881_19075</name>
</gene>
<evidence type="ECO:0000256" key="2">
    <source>
        <dbReference type="ARBA" id="ARBA00022741"/>
    </source>
</evidence>
<keyword evidence="2" id="KW-0547">Nucleotide-binding</keyword>
<dbReference type="SUPFAM" id="SSF52540">
    <property type="entry name" value="P-loop containing nucleoside triphosphate hydrolases"/>
    <property type="match status" value="1"/>
</dbReference>
<dbReference type="SUPFAM" id="SSF48019">
    <property type="entry name" value="post-AAA+ oligomerization domain-like"/>
    <property type="match status" value="1"/>
</dbReference>
<dbReference type="InterPro" id="IPR032423">
    <property type="entry name" value="AAA_assoc_2"/>
</dbReference>